<evidence type="ECO:0000256" key="1">
    <source>
        <dbReference type="SAM" id="SignalP"/>
    </source>
</evidence>
<organism evidence="2 3">
    <name type="scientific">Flavobacterium cucumis</name>
    <dbReference type="NCBI Taxonomy" id="416016"/>
    <lineage>
        <taxon>Bacteria</taxon>
        <taxon>Pseudomonadati</taxon>
        <taxon>Bacteroidota</taxon>
        <taxon>Flavobacteriia</taxon>
        <taxon>Flavobacteriales</taxon>
        <taxon>Flavobacteriaceae</taxon>
        <taxon>Flavobacterium</taxon>
    </lineage>
</organism>
<dbReference type="Proteomes" id="UP000184611">
    <property type="component" value="Unassembled WGS sequence"/>
</dbReference>
<dbReference type="AlphaFoldDB" id="A0A1M7ZYH0"/>
<dbReference type="STRING" id="416016.SAMN05443547_2236"/>
<evidence type="ECO:0000313" key="3">
    <source>
        <dbReference type="Proteomes" id="UP000184611"/>
    </source>
</evidence>
<sequence>MKKRFVLVLLILFVFDTVFAQEKSQDSTKAIYQDIHDLSKKNKFNRFVYKLIFRSSALKLENLIPEKRGTKKPEDERQANGKIIRKIVIETLDPFGNSVTDTTKVPRKDFEKFGNSIHLKTKQFTIKNLLLFKKNSRYDSLVSKESERLIRTQRYVREVVITPVILPSTTDSIDVKVRVLDSWSLIPNGSLSSNQSSIKLTERNLFGFGHQISGNLENRFSSKEQAIFGNYTINNIKNSFIKLDLTYSNEYNNDSKRSVSLTRPFYSVFARNAGGVSFENTLTTEFFPVLDSLIAEPVKFEFQEYWYGRAFPLYKKNNYKNVYTNLLTAISYNRRIFLRKPDEELDRTSFFSSERNIIGYLGVSKQQFYQDKFIFNYNIVEDIPYGQNLALIFGHQEKNKISRLYTGITISHGLKYSFGYLSSFLEWGSFYNKGVTEQTAFKLGFNYFSPLIHWGNWRFRQFIKPTYIWGNNRDSSFKDQLSLNNYYGIEGFNNRILGVQKWVFSLQTQSYVPGSWYGFRFSPYINISMGSLANKKALFESKVYSKFSIGVQINNDFLVFNSFQISFSYYPSIPFEGDNILKTNSFENTDLTLNDFQLAKPTYVRYE</sequence>
<keyword evidence="3" id="KW-1185">Reference proteome</keyword>
<proteinExistence type="predicted"/>
<evidence type="ECO:0000313" key="2">
    <source>
        <dbReference type="EMBL" id="SHO73860.1"/>
    </source>
</evidence>
<evidence type="ECO:0008006" key="4">
    <source>
        <dbReference type="Google" id="ProtNLM"/>
    </source>
</evidence>
<accession>A0A1M7ZYH0</accession>
<dbReference type="RefSeq" id="WP_073584430.1">
    <property type="nucleotide sequence ID" value="NZ_CBCSEA010000007.1"/>
</dbReference>
<dbReference type="EMBL" id="FRYK01000004">
    <property type="protein sequence ID" value="SHO73860.1"/>
    <property type="molecule type" value="Genomic_DNA"/>
</dbReference>
<protein>
    <recommendedName>
        <fullName evidence="4">Outer membrane protein assembly factor BamA</fullName>
    </recommendedName>
</protein>
<gene>
    <name evidence="2" type="ORF">SAMN05443547_2236</name>
</gene>
<feature type="chain" id="PRO_5012478254" description="Outer membrane protein assembly factor BamA" evidence="1">
    <location>
        <begin position="21"/>
        <end position="607"/>
    </location>
</feature>
<name>A0A1M7ZYH0_9FLAO</name>
<feature type="signal peptide" evidence="1">
    <location>
        <begin position="1"/>
        <end position="20"/>
    </location>
</feature>
<reference evidence="3" key="1">
    <citation type="submission" date="2016-12" db="EMBL/GenBank/DDBJ databases">
        <authorList>
            <person name="Varghese N."/>
            <person name="Submissions S."/>
        </authorList>
    </citation>
    <scope>NUCLEOTIDE SEQUENCE [LARGE SCALE GENOMIC DNA]</scope>
    <source>
        <strain evidence="3">DSM 18830</strain>
    </source>
</reference>
<keyword evidence="1" id="KW-0732">Signal</keyword>
<dbReference type="OrthoDB" id="1110633at2"/>